<dbReference type="GO" id="GO:0005737">
    <property type="term" value="C:cytoplasm"/>
    <property type="evidence" value="ECO:0007669"/>
    <property type="project" value="TreeGrafter"/>
</dbReference>
<keyword evidence="3" id="KW-0808">Transferase</keyword>
<dbReference type="InterPro" id="IPR036282">
    <property type="entry name" value="Glutathione-S-Trfase_C_sf"/>
</dbReference>
<dbReference type="SUPFAM" id="SSF52833">
    <property type="entry name" value="Thioredoxin-like"/>
    <property type="match status" value="1"/>
</dbReference>
<dbReference type="InterPro" id="IPR004045">
    <property type="entry name" value="Glutathione_S-Trfase_N"/>
</dbReference>
<accession>A0A1G6RSA9</accession>
<dbReference type="Pfam" id="PF13417">
    <property type="entry name" value="GST_N_3"/>
    <property type="match status" value="1"/>
</dbReference>
<dbReference type="InterPro" id="IPR010987">
    <property type="entry name" value="Glutathione-S-Trfase_C-like"/>
</dbReference>
<dbReference type="PROSITE" id="PS50404">
    <property type="entry name" value="GST_NTER"/>
    <property type="match status" value="1"/>
</dbReference>
<dbReference type="InterPro" id="IPR036249">
    <property type="entry name" value="Thioredoxin-like_sf"/>
</dbReference>
<evidence type="ECO:0000259" key="2">
    <source>
        <dbReference type="PROSITE" id="PS50405"/>
    </source>
</evidence>
<feature type="domain" description="GST N-terminal" evidence="1">
    <location>
        <begin position="1"/>
        <end position="77"/>
    </location>
</feature>
<protein>
    <submittedName>
        <fullName evidence="3">Glutathione S-transferase</fullName>
    </submittedName>
</protein>
<organism evidence="3 4">
    <name type="scientific">Paraburkholderia lycopersici</name>
    <dbReference type="NCBI Taxonomy" id="416944"/>
    <lineage>
        <taxon>Bacteria</taxon>
        <taxon>Pseudomonadati</taxon>
        <taxon>Pseudomonadota</taxon>
        <taxon>Betaproteobacteria</taxon>
        <taxon>Burkholderiales</taxon>
        <taxon>Burkholderiaceae</taxon>
        <taxon>Paraburkholderia</taxon>
    </lineage>
</organism>
<name>A0A1G6RSA9_9BURK</name>
<evidence type="ECO:0000259" key="1">
    <source>
        <dbReference type="PROSITE" id="PS50404"/>
    </source>
</evidence>
<keyword evidence="4" id="KW-1185">Reference proteome</keyword>
<dbReference type="GO" id="GO:0016740">
    <property type="term" value="F:transferase activity"/>
    <property type="evidence" value="ECO:0007669"/>
    <property type="project" value="UniProtKB-KW"/>
</dbReference>
<reference evidence="4" key="1">
    <citation type="submission" date="2016-09" db="EMBL/GenBank/DDBJ databases">
        <authorList>
            <person name="Varghese N."/>
            <person name="Submissions S."/>
        </authorList>
    </citation>
    <scope>NUCLEOTIDE SEQUENCE [LARGE SCALE GENOMIC DNA]</scope>
    <source>
        <strain evidence="4">TNe-862</strain>
    </source>
</reference>
<gene>
    <name evidence="3" type="ORF">SAMN05421548_1149</name>
</gene>
<evidence type="ECO:0000313" key="3">
    <source>
        <dbReference type="EMBL" id="SDD07552.1"/>
    </source>
</evidence>
<dbReference type="PANTHER" id="PTHR43968:SF6">
    <property type="entry name" value="GLUTATHIONE S-TRANSFERASE OMEGA"/>
    <property type="match status" value="1"/>
</dbReference>
<dbReference type="Proteomes" id="UP000198908">
    <property type="component" value="Unassembled WGS sequence"/>
</dbReference>
<sequence length="213" mass="23690">MIKLHGFALSNYYNKVKLVLLEHGIEFEEVPTKLPLEATRLAQSPGGKVPYIETEQGFLCESEVIVEYLAARFADKHIFAADPWQAAKERELVVFIETHLELNARELYGEAFFGGKTGDEIKAAVEKRLRRYVASFRQLAKFAPYVAGEQFGVADAAAFVSLPLVARATQAVYGGDFLADAGIDWKSYVKLIGERPAAQRVNADRKAYIEANS</sequence>
<dbReference type="PROSITE" id="PS50405">
    <property type="entry name" value="GST_CTER"/>
    <property type="match status" value="1"/>
</dbReference>
<dbReference type="InterPro" id="IPR050983">
    <property type="entry name" value="GST_Omega/HSP26"/>
</dbReference>
<dbReference type="EMBL" id="FMYQ01000014">
    <property type="protein sequence ID" value="SDD07552.1"/>
    <property type="molecule type" value="Genomic_DNA"/>
</dbReference>
<dbReference type="InterPro" id="IPR040079">
    <property type="entry name" value="Glutathione_S-Trfase"/>
</dbReference>
<dbReference type="OrthoDB" id="5242791at2"/>
<dbReference type="CDD" id="cd00570">
    <property type="entry name" value="GST_N_family"/>
    <property type="match status" value="1"/>
</dbReference>
<dbReference type="STRING" id="416944.SAMN05421548_1149"/>
<dbReference type="Gene3D" id="1.20.1050.10">
    <property type="match status" value="1"/>
</dbReference>
<dbReference type="SFLD" id="SFLDS00019">
    <property type="entry name" value="Glutathione_Transferase_(cytos"/>
    <property type="match status" value="1"/>
</dbReference>
<evidence type="ECO:0000313" key="4">
    <source>
        <dbReference type="Proteomes" id="UP000198908"/>
    </source>
</evidence>
<dbReference type="Gene3D" id="3.40.30.10">
    <property type="entry name" value="Glutaredoxin"/>
    <property type="match status" value="1"/>
</dbReference>
<feature type="domain" description="GST C-terminal" evidence="2">
    <location>
        <begin position="82"/>
        <end position="213"/>
    </location>
</feature>
<proteinExistence type="predicted"/>
<dbReference type="PANTHER" id="PTHR43968">
    <property type="match status" value="1"/>
</dbReference>
<dbReference type="AlphaFoldDB" id="A0A1G6RSA9"/>
<dbReference type="SUPFAM" id="SSF47616">
    <property type="entry name" value="GST C-terminal domain-like"/>
    <property type="match status" value="1"/>
</dbReference>
<dbReference type="RefSeq" id="WP_091998245.1">
    <property type="nucleotide sequence ID" value="NZ_FMYQ01000014.1"/>
</dbReference>